<keyword evidence="8" id="KW-0378">Hydrolase</keyword>
<keyword evidence="11" id="KW-0961">Cell wall biogenesis/degradation</keyword>
<evidence type="ECO:0000256" key="14">
    <source>
        <dbReference type="PIRSR" id="PIRSR618044-2"/>
    </source>
</evidence>
<keyword evidence="6" id="KW-0645">Protease</keyword>
<evidence type="ECO:0000256" key="5">
    <source>
        <dbReference type="ARBA" id="ARBA00022645"/>
    </source>
</evidence>
<dbReference type="GO" id="GO:0009252">
    <property type="term" value="P:peptidoglycan biosynthetic process"/>
    <property type="evidence" value="ECO:0007669"/>
    <property type="project" value="UniProtKB-UniPathway"/>
</dbReference>
<feature type="active site" evidence="13">
    <location>
        <position position="124"/>
    </location>
</feature>
<dbReference type="PANTHER" id="PTHR21581:SF6">
    <property type="entry name" value="TRAFFICKING PROTEIN PARTICLE COMPLEX SUBUNIT 12"/>
    <property type="match status" value="1"/>
</dbReference>
<feature type="binding site" evidence="14">
    <location>
        <position position="230"/>
    </location>
    <ligand>
        <name>substrate</name>
    </ligand>
</feature>
<evidence type="ECO:0000256" key="15">
    <source>
        <dbReference type="RuleBase" id="RU004016"/>
    </source>
</evidence>
<sequence length="389" mass="43581">MKYRKILSEMILCLLFISIPCTVLAEPDVKDTVNINCKSAILVENSTGKVIYEKNSHEKLTPASVTKIMTMLLTMEAVDSGRIKLTDKVVCSERAKSMGGSTMFLDAGEIRTVEELLKGVAVESANDAAIALAEYLEGTEEAFVEKMNLRAKELSMNDTHFNNCTGLFPDNHYSSAYDIAIMSRELLKHTKILDYTKIWMETISEGRQKPFTLINRNKMLKTYKNCDGLKTGYIKEALYCISATAERNGIRFISVIMGSPSWKERNADAGKLLDLGFAKYERISVMKKGEVIESINIPKALPEKIDIAAKQDLNLIVEKGSKPKYEKKLEIIKDIKLPLKKGDKIGVIKAVDGNNVLGEVDAVAACDVNKMKVTDFMKYMFKEWIKVND</sequence>
<gene>
    <name evidence="18" type="ORF">SAMN05443428_104169</name>
</gene>
<keyword evidence="7 16" id="KW-0732">Signal</keyword>
<evidence type="ECO:0000256" key="13">
    <source>
        <dbReference type="PIRSR" id="PIRSR618044-1"/>
    </source>
</evidence>
<evidence type="ECO:0000313" key="19">
    <source>
        <dbReference type="Proteomes" id="UP000190105"/>
    </source>
</evidence>
<dbReference type="Gene3D" id="3.40.710.10">
    <property type="entry name" value="DD-peptidase/beta-lactamase superfamily"/>
    <property type="match status" value="1"/>
</dbReference>
<keyword evidence="5 18" id="KW-0121">Carboxypeptidase</keyword>
<evidence type="ECO:0000256" key="7">
    <source>
        <dbReference type="ARBA" id="ARBA00022729"/>
    </source>
</evidence>
<dbReference type="PRINTS" id="PR00725">
    <property type="entry name" value="DADACBPTASE1"/>
</dbReference>
<keyword evidence="9" id="KW-0133">Cell shape</keyword>
<feature type="signal peptide" evidence="16">
    <location>
        <begin position="1"/>
        <end position="25"/>
    </location>
</feature>
<reference evidence="19" key="1">
    <citation type="submission" date="2017-02" db="EMBL/GenBank/DDBJ databases">
        <authorList>
            <person name="Varghese N."/>
            <person name="Submissions S."/>
        </authorList>
    </citation>
    <scope>NUCLEOTIDE SEQUENCE [LARGE SCALE GENOMIC DNA]</scope>
    <source>
        <strain evidence="19">USBA 833</strain>
    </source>
</reference>
<dbReference type="GO" id="GO:0008360">
    <property type="term" value="P:regulation of cell shape"/>
    <property type="evidence" value="ECO:0007669"/>
    <property type="project" value="UniProtKB-KW"/>
</dbReference>
<dbReference type="UniPathway" id="UPA00219"/>
<dbReference type="Gene3D" id="2.60.410.10">
    <property type="entry name" value="D-Ala-D-Ala carboxypeptidase, C-terminal domain"/>
    <property type="match status" value="1"/>
</dbReference>
<feature type="domain" description="Peptidase S11 D-Ala-D-Ala carboxypeptidase A C-terminal" evidence="17">
    <location>
        <begin position="280"/>
        <end position="370"/>
    </location>
</feature>
<comment type="catalytic activity">
    <reaction evidence="12">
        <text>Preferential cleavage: (Ac)2-L-Lys-D-Ala-|-D-Ala. Also transpeptidation of peptidyl-alanyl moieties that are N-acyl substituents of D-alanine.</text>
        <dbReference type="EC" id="3.4.16.4"/>
    </reaction>
</comment>
<evidence type="ECO:0000256" key="2">
    <source>
        <dbReference type="ARBA" id="ARBA00004752"/>
    </source>
</evidence>
<dbReference type="InterPro" id="IPR001967">
    <property type="entry name" value="Peptidase_S11_N"/>
</dbReference>
<name>A0A1T4WXV6_9CLOT</name>
<evidence type="ECO:0000256" key="8">
    <source>
        <dbReference type="ARBA" id="ARBA00022801"/>
    </source>
</evidence>
<comment type="function">
    <text evidence="1">Removes C-terminal D-alanyl residues from sugar-peptide cell wall precursors.</text>
</comment>
<dbReference type="GO" id="GO:0006508">
    <property type="term" value="P:proteolysis"/>
    <property type="evidence" value="ECO:0007669"/>
    <property type="project" value="UniProtKB-KW"/>
</dbReference>
<dbReference type="SUPFAM" id="SSF56601">
    <property type="entry name" value="beta-lactamase/transpeptidase-like"/>
    <property type="match status" value="1"/>
</dbReference>
<dbReference type="EC" id="3.4.16.4" evidence="4"/>
<dbReference type="PANTHER" id="PTHR21581">
    <property type="entry name" value="D-ALANYL-D-ALANINE CARBOXYPEPTIDASE"/>
    <property type="match status" value="1"/>
</dbReference>
<dbReference type="Pfam" id="PF00768">
    <property type="entry name" value="Peptidase_S11"/>
    <property type="match status" value="1"/>
</dbReference>
<feature type="active site" description="Acyl-ester intermediate" evidence="13">
    <location>
        <position position="64"/>
    </location>
</feature>
<evidence type="ECO:0000256" key="11">
    <source>
        <dbReference type="ARBA" id="ARBA00023316"/>
    </source>
</evidence>
<evidence type="ECO:0000256" key="4">
    <source>
        <dbReference type="ARBA" id="ARBA00012448"/>
    </source>
</evidence>
<evidence type="ECO:0000256" key="3">
    <source>
        <dbReference type="ARBA" id="ARBA00007164"/>
    </source>
</evidence>
<dbReference type="InterPro" id="IPR037167">
    <property type="entry name" value="Peptidase_S11_C_sf"/>
</dbReference>
<dbReference type="SUPFAM" id="SSF69189">
    <property type="entry name" value="Penicillin-binding protein associated domain"/>
    <property type="match status" value="1"/>
</dbReference>
<evidence type="ECO:0000256" key="12">
    <source>
        <dbReference type="ARBA" id="ARBA00034000"/>
    </source>
</evidence>
<evidence type="ECO:0000256" key="16">
    <source>
        <dbReference type="SAM" id="SignalP"/>
    </source>
</evidence>
<dbReference type="SMART" id="SM00936">
    <property type="entry name" value="PBP5_C"/>
    <property type="match status" value="1"/>
</dbReference>
<dbReference type="InterPro" id="IPR012338">
    <property type="entry name" value="Beta-lactam/transpept-like"/>
</dbReference>
<dbReference type="EMBL" id="FUYH01000004">
    <property type="protein sequence ID" value="SKA82156.1"/>
    <property type="molecule type" value="Genomic_DNA"/>
</dbReference>
<dbReference type="Proteomes" id="UP000190105">
    <property type="component" value="Unassembled WGS sequence"/>
</dbReference>
<dbReference type="AlphaFoldDB" id="A0A1T4WXV6"/>
<evidence type="ECO:0000256" key="9">
    <source>
        <dbReference type="ARBA" id="ARBA00022960"/>
    </source>
</evidence>
<keyword evidence="19" id="KW-1185">Reference proteome</keyword>
<proteinExistence type="inferred from homology"/>
<dbReference type="InterPro" id="IPR018044">
    <property type="entry name" value="Peptidase_S11"/>
</dbReference>
<dbReference type="RefSeq" id="WP_078695797.1">
    <property type="nucleotide sequence ID" value="NZ_FUYH01000004.1"/>
</dbReference>
<keyword evidence="10" id="KW-0573">Peptidoglycan synthesis</keyword>
<accession>A0A1T4WXV6</accession>
<dbReference type="Pfam" id="PF07943">
    <property type="entry name" value="PBP5_C"/>
    <property type="match status" value="1"/>
</dbReference>
<evidence type="ECO:0000256" key="6">
    <source>
        <dbReference type="ARBA" id="ARBA00022670"/>
    </source>
</evidence>
<protein>
    <recommendedName>
        <fullName evidence="4">serine-type D-Ala-D-Ala carboxypeptidase</fullName>
        <ecNumber evidence="4">3.4.16.4</ecNumber>
    </recommendedName>
</protein>
<dbReference type="OrthoDB" id="9791132at2"/>
<evidence type="ECO:0000313" key="18">
    <source>
        <dbReference type="EMBL" id="SKA82156.1"/>
    </source>
</evidence>
<comment type="pathway">
    <text evidence="2">Cell wall biogenesis; peptidoglycan biosynthesis.</text>
</comment>
<dbReference type="GO" id="GO:0009002">
    <property type="term" value="F:serine-type D-Ala-D-Ala carboxypeptidase activity"/>
    <property type="evidence" value="ECO:0007669"/>
    <property type="project" value="UniProtKB-EC"/>
</dbReference>
<feature type="active site" description="Proton acceptor" evidence="13">
    <location>
        <position position="67"/>
    </location>
</feature>
<dbReference type="InterPro" id="IPR015956">
    <property type="entry name" value="Peniciliin-bd_prot_C_sf"/>
</dbReference>
<evidence type="ECO:0000256" key="1">
    <source>
        <dbReference type="ARBA" id="ARBA00003217"/>
    </source>
</evidence>
<evidence type="ECO:0000259" key="17">
    <source>
        <dbReference type="SMART" id="SM00936"/>
    </source>
</evidence>
<dbReference type="STRING" id="1147123.SAMN05443428_104169"/>
<comment type="similarity">
    <text evidence="3 15">Belongs to the peptidase S11 family.</text>
</comment>
<dbReference type="InterPro" id="IPR012907">
    <property type="entry name" value="Peptidase_S11_C"/>
</dbReference>
<evidence type="ECO:0000256" key="10">
    <source>
        <dbReference type="ARBA" id="ARBA00022984"/>
    </source>
</evidence>
<organism evidence="18 19">
    <name type="scientific">Caloramator quimbayensis</name>
    <dbReference type="NCBI Taxonomy" id="1147123"/>
    <lineage>
        <taxon>Bacteria</taxon>
        <taxon>Bacillati</taxon>
        <taxon>Bacillota</taxon>
        <taxon>Clostridia</taxon>
        <taxon>Eubacteriales</taxon>
        <taxon>Clostridiaceae</taxon>
        <taxon>Caloramator</taxon>
    </lineage>
</organism>
<feature type="chain" id="PRO_5012888354" description="serine-type D-Ala-D-Ala carboxypeptidase" evidence="16">
    <location>
        <begin position="26"/>
        <end position="389"/>
    </location>
</feature>
<dbReference type="GO" id="GO:0071555">
    <property type="term" value="P:cell wall organization"/>
    <property type="evidence" value="ECO:0007669"/>
    <property type="project" value="UniProtKB-KW"/>
</dbReference>